<dbReference type="EMBL" id="AUPZ01000005">
    <property type="protein sequence ID" value="EQB39759.1"/>
    <property type="molecule type" value="Genomic_DNA"/>
</dbReference>
<dbReference type="Proteomes" id="UP000015520">
    <property type="component" value="Unassembled WGS sequence"/>
</dbReference>
<sequence length="166" mass="19226">MKNTYLAIILLMKYLLIVFALLFSACSVKNYEITQTKVIIIKTKKLKFADLGYVRNTEDSIELELFVASRAIEKISINHLICTSDGCMTKSNFNKEYLHESYPSEILQNILLADAIYGGKSREQTESGFEQKIVDEDVDIIYRVSEEETFFKDRKNKIIFKIKDTK</sequence>
<accession>T0KS00</accession>
<dbReference type="AlphaFoldDB" id="T0KS00"/>
<evidence type="ECO:0000313" key="2">
    <source>
        <dbReference type="Proteomes" id="UP000015520"/>
    </source>
</evidence>
<dbReference type="STRING" id="1172190.M947_04075"/>
<reference evidence="1 2" key="1">
    <citation type="submission" date="2013-07" db="EMBL/GenBank/DDBJ databases">
        <title>Sulfurimonas hongkongensis AST-10 Genome Sequencing.</title>
        <authorList>
            <person name="Cai L."/>
            <person name="Zhang T."/>
        </authorList>
    </citation>
    <scope>NUCLEOTIDE SEQUENCE [LARGE SCALE GENOMIC DNA]</scope>
    <source>
        <strain evidence="1 2">AST-10</strain>
    </source>
</reference>
<evidence type="ECO:0000313" key="1">
    <source>
        <dbReference type="EMBL" id="EQB39759.1"/>
    </source>
</evidence>
<comment type="caution">
    <text evidence="1">The sequence shown here is derived from an EMBL/GenBank/DDBJ whole genome shotgun (WGS) entry which is preliminary data.</text>
</comment>
<organism evidence="1 2">
    <name type="scientific">Sulfurimonas hongkongensis</name>
    <dbReference type="NCBI Taxonomy" id="1172190"/>
    <lineage>
        <taxon>Bacteria</taxon>
        <taxon>Pseudomonadati</taxon>
        <taxon>Campylobacterota</taxon>
        <taxon>Epsilonproteobacteria</taxon>
        <taxon>Campylobacterales</taxon>
        <taxon>Sulfurimonadaceae</taxon>
        <taxon>Sulfurimonas</taxon>
    </lineage>
</organism>
<dbReference type="eggNOG" id="ENOG502ZYK6">
    <property type="taxonomic scope" value="Bacteria"/>
</dbReference>
<evidence type="ECO:0008006" key="3">
    <source>
        <dbReference type="Google" id="ProtNLM"/>
    </source>
</evidence>
<dbReference type="PATRIC" id="fig|1172190.3.peg.791"/>
<dbReference type="PROSITE" id="PS51257">
    <property type="entry name" value="PROKAR_LIPOPROTEIN"/>
    <property type="match status" value="1"/>
</dbReference>
<proteinExistence type="predicted"/>
<gene>
    <name evidence="1" type="ORF">M947_04075</name>
</gene>
<protein>
    <recommendedName>
        <fullName evidence="3">Lipoprotein</fullName>
    </recommendedName>
</protein>
<name>T0KS00_9BACT</name>
<keyword evidence="2" id="KW-1185">Reference proteome</keyword>